<sequence length="60" mass="7009">MEEKTFLTVDEVAEILTVSKSKAYEIVRQLNKELKEKGLITVAARVSKAYFYERMCYSKE</sequence>
<dbReference type="GO" id="GO:0003677">
    <property type="term" value="F:DNA binding"/>
    <property type="evidence" value="ECO:0007669"/>
    <property type="project" value="UniProtKB-KW"/>
</dbReference>
<comment type="caution">
    <text evidence="1">The sequence shown here is derived from an EMBL/GenBank/DDBJ whole genome shotgun (WGS) entry which is preliminary data.</text>
</comment>
<dbReference type="AlphaFoldDB" id="A0A6L5Y4D0"/>
<dbReference type="EMBL" id="VUMT01000042">
    <property type="protein sequence ID" value="MSS64973.1"/>
    <property type="molecule type" value="Genomic_DNA"/>
</dbReference>
<dbReference type="Proteomes" id="UP000482209">
    <property type="component" value="Unassembled WGS sequence"/>
</dbReference>
<reference evidence="1 2" key="1">
    <citation type="submission" date="2019-08" db="EMBL/GenBank/DDBJ databases">
        <title>In-depth cultivation of the pig gut microbiome towards novel bacterial diversity and tailored functional studies.</title>
        <authorList>
            <person name="Wylensek D."/>
            <person name="Hitch T.C.A."/>
            <person name="Clavel T."/>
        </authorList>
    </citation>
    <scope>NUCLEOTIDE SEQUENCE [LARGE SCALE GENOMIC DNA]</scope>
    <source>
        <strain evidence="1 2">WCA-693-APC-MOT-I</strain>
    </source>
</reference>
<keyword evidence="1" id="KW-0238">DNA-binding</keyword>
<evidence type="ECO:0000313" key="1">
    <source>
        <dbReference type="EMBL" id="MSS64973.1"/>
    </source>
</evidence>
<organism evidence="1 2">
    <name type="scientific">Velocimicrobium porci</name>
    <dbReference type="NCBI Taxonomy" id="2606634"/>
    <lineage>
        <taxon>Bacteria</taxon>
        <taxon>Bacillati</taxon>
        <taxon>Bacillota</taxon>
        <taxon>Clostridia</taxon>
        <taxon>Lachnospirales</taxon>
        <taxon>Lachnospiraceae</taxon>
        <taxon>Velocimicrobium</taxon>
    </lineage>
</organism>
<gene>
    <name evidence="1" type="ORF">FYJ58_14030</name>
</gene>
<protein>
    <submittedName>
        <fullName evidence="1">DNA-binding protein</fullName>
    </submittedName>
</protein>
<evidence type="ECO:0000313" key="2">
    <source>
        <dbReference type="Proteomes" id="UP000482209"/>
    </source>
</evidence>
<name>A0A6L5Y4D0_9FIRM</name>
<proteinExistence type="predicted"/>
<accession>A0A6L5Y4D0</accession>
<keyword evidence="2" id="KW-1185">Reference proteome</keyword>